<sequence length="431" mass="46519">MVVGEGRSVRIEQATVVVVGGGPGGASTAHYLAKNGIDVLVVEKAIFPRDKTCGDGLTPRTVVELVRMGMAMREEDGWVRNYGIRGAGAGNVVEVPWPILASQPNYGSGRRREVLDEELIRHAQASGARLLEGITVTGAIRDGKGRVVGVTARESAGAKEEYEIHADFVVDAGGVSARLATSVGREKDPKRPMGVAVRAYFRSPLATTTLMESQLELWAGKPGKSEQLPGYAWIFPVGEGLVNVGLGSLSSTAAPTGIDYRKVFKTWLENTPAEWELTEENQVGKIKSAALPMAFNRQPLYADGLALVGDAGGMVSPFNGEGIAYALASGRIVADYLTQALVRTNDRERDAVMEGYVETMRNELGGYYTLGRAFAWLIEKPAIMRACVKYGLPRKTLMKLVMKLLSDAYDRRGGDWMDRVITAATKVVPRA</sequence>
<accession>A0ABY8G167</accession>
<dbReference type="InterPro" id="IPR002938">
    <property type="entry name" value="FAD-bd"/>
</dbReference>
<dbReference type="Pfam" id="PF01494">
    <property type="entry name" value="FAD_binding_3"/>
    <property type="match status" value="1"/>
</dbReference>
<feature type="domain" description="FAD-binding" evidence="1">
    <location>
        <begin position="14"/>
        <end position="330"/>
    </location>
</feature>
<dbReference type="PANTHER" id="PTHR42685">
    <property type="entry name" value="GERANYLGERANYL DIPHOSPHATE REDUCTASE"/>
    <property type="match status" value="1"/>
</dbReference>
<dbReference type="PANTHER" id="PTHR42685:SF22">
    <property type="entry name" value="CONDITIONED MEDIUM FACTOR RECEPTOR 1"/>
    <property type="match status" value="1"/>
</dbReference>
<reference evidence="2 3" key="1">
    <citation type="submission" date="2023-03" db="EMBL/GenBank/DDBJ databases">
        <title>Complete genome of Arcanobacterium canis strain DSM 25104 isolated in 2010 from a canine otitis externa in Germany.</title>
        <authorList>
            <person name="Borowiak M."/>
            <person name="Kreitlow A."/>
            <person name="Malorny B."/>
            <person name="Laemmler C."/>
            <person name="Prenger-Berninghoff E."/>
            <person name="Ploetz M."/>
            <person name="Abdulmawjood A."/>
        </authorList>
    </citation>
    <scope>NUCLEOTIDE SEQUENCE [LARGE SCALE GENOMIC DNA]</scope>
    <source>
        <strain evidence="2 3">DSM 25104</strain>
    </source>
</reference>
<evidence type="ECO:0000259" key="1">
    <source>
        <dbReference type="Pfam" id="PF01494"/>
    </source>
</evidence>
<dbReference type="InterPro" id="IPR036188">
    <property type="entry name" value="FAD/NAD-bd_sf"/>
</dbReference>
<organism evidence="2 3">
    <name type="scientific">Arcanobacterium canis</name>
    <dbReference type="NCBI Taxonomy" id="999183"/>
    <lineage>
        <taxon>Bacteria</taxon>
        <taxon>Bacillati</taxon>
        <taxon>Actinomycetota</taxon>
        <taxon>Actinomycetes</taxon>
        <taxon>Actinomycetales</taxon>
        <taxon>Actinomycetaceae</taxon>
        <taxon>Arcanobacterium</taxon>
    </lineage>
</organism>
<dbReference type="SUPFAM" id="SSF51905">
    <property type="entry name" value="FAD/NAD(P)-binding domain"/>
    <property type="match status" value="1"/>
</dbReference>
<dbReference type="InterPro" id="IPR050407">
    <property type="entry name" value="Geranylgeranyl_reductase"/>
</dbReference>
<dbReference type="EMBL" id="CP121208">
    <property type="protein sequence ID" value="WFM83086.1"/>
    <property type="molecule type" value="Genomic_DNA"/>
</dbReference>
<dbReference type="NCBIfam" id="TIGR02032">
    <property type="entry name" value="GG-red-SF"/>
    <property type="match status" value="1"/>
</dbReference>
<evidence type="ECO:0000313" key="2">
    <source>
        <dbReference type="EMBL" id="WFM83086.1"/>
    </source>
</evidence>
<protein>
    <submittedName>
        <fullName evidence="2">Geranylgeranyl reductase family protein</fullName>
    </submittedName>
</protein>
<proteinExistence type="predicted"/>
<keyword evidence="3" id="KW-1185">Reference proteome</keyword>
<dbReference type="PRINTS" id="PR00420">
    <property type="entry name" value="RNGMNOXGNASE"/>
</dbReference>
<gene>
    <name evidence="2" type="ORF">P7079_06745</name>
</gene>
<dbReference type="Gene3D" id="3.50.50.60">
    <property type="entry name" value="FAD/NAD(P)-binding domain"/>
    <property type="match status" value="1"/>
</dbReference>
<evidence type="ECO:0000313" key="3">
    <source>
        <dbReference type="Proteomes" id="UP001215216"/>
    </source>
</evidence>
<dbReference type="InterPro" id="IPR011777">
    <property type="entry name" value="Geranylgeranyl_Rdtase_fam"/>
</dbReference>
<dbReference type="Proteomes" id="UP001215216">
    <property type="component" value="Chromosome"/>
</dbReference>
<name>A0ABY8G167_9ACTO</name>
<dbReference type="RefSeq" id="WP_278012512.1">
    <property type="nucleotide sequence ID" value="NZ_CP121208.1"/>
</dbReference>